<sequence length="56" mass="6238">MTITQVVIASQTDGLVRALSELGAFITVLFLVLLLKKPSIFSPLLNVKRQLTKRVR</sequence>
<keyword evidence="1" id="KW-0812">Transmembrane</keyword>
<accession>E3BHP9</accession>
<feature type="transmembrane region" description="Helical" evidence="1">
    <location>
        <begin position="15"/>
        <end position="35"/>
    </location>
</feature>
<keyword evidence="1" id="KW-1133">Transmembrane helix</keyword>
<dbReference type="EMBL" id="AEIU01000059">
    <property type="protein sequence ID" value="EFP97338.1"/>
    <property type="molecule type" value="Genomic_DNA"/>
</dbReference>
<organism evidence="2 3">
    <name type="scientific">Vibrio caribbeanicus ATCC BAA-2122</name>
    <dbReference type="NCBI Taxonomy" id="796620"/>
    <lineage>
        <taxon>Bacteria</taxon>
        <taxon>Pseudomonadati</taxon>
        <taxon>Pseudomonadota</taxon>
        <taxon>Gammaproteobacteria</taxon>
        <taxon>Vibrionales</taxon>
        <taxon>Vibrionaceae</taxon>
        <taxon>Vibrio</taxon>
    </lineage>
</organism>
<reference evidence="2 3" key="1">
    <citation type="journal article" date="2012" name="Int. J. Syst. Evol. Microbiol.">
        <title>Vibrio caribbeanicus sp. nov., isolated from the marine sponge Scleritoderma cyanea.</title>
        <authorList>
            <person name="Hoffmann M."/>
            <person name="Monday S.R."/>
            <person name="Allard M.W."/>
            <person name="Strain E.A."/>
            <person name="Whittaker P."/>
            <person name="Naum M."/>
            <person name="McCarthy P.J."/>
            <person name="Lopez J.V."/>
            <person name="Fischer M."/>
            <person name="Brown E.W."/>
        </authorList>
    </citation>
    <scope>NUCLEOTIDE SEQUENCE [LARGE SCALE GENOMIC DNA]</scope>
    <source>
        <strain evidence="2 3">ATCC BAA-2122</strain>
    </source>
</reference>
<keyword evidence="3" id="KW-1185">Reference proteome</keyword>
<dbReference type="Proteomes" id="UP000002943">
    <property type="component" value="Unassembled WGS sequence"/>
</dbReference>
<evidence type="ECO:0000256" key="1">
    <source>
        <dbReference type="SAM" id="Phobius"/>
    </source>
</evidence>
<keyword evidence="1" id="KW-0472">Membrane</keyword>
<proteinExistence type="predicted"/>
<name>E3BHP9_9VIBR</name>
<comment type="caution">
    <text evidence="2">The sequence shown here is derived from an EMBL/GenBank/DDBJ whole genome shotgun (WGS) entry which is preliminary data.</text>
</comment>
<evidence type="ECO:0000313" key="3">
    <source>
        <dbReference type="Proteomes" id="UP000002943"/>
    </source>
</evidence>
<evidence type="ECO:0000313" key="2">
    <source>
        <dbReference type="EMBL" id="EFP97338.1"/>
    </source>
</evidence>
<dbReference type="AlphaFoldDB" id="E3BHP9"/>
<protein>
    <submittedName>
        <fullName evidence="2">Uncharacterized protein</fullName>
    </submittedName>
</protein>
<gene>
    <name evidence="2" type="ORF">VIBC2010_18124</name>
</gene>